<organism evidence="1 2">
    <name type="scientific">Thioalkalivibrio denitrificans</name>
    <dbReference type="NCBI Taxonomy" id="108003"/>
    <lineage>
        <taxon>Bacteria</taxon>
        <taxon>Pseudomonadati</taxon>
        <taxon>Pseudomonadota</taxon>
        <taxon>Gammaproteobacteria</taxon>
        <taxon>Chromatiales</taxon>
        <taxon>Ectothiorhodospiraceae</taxon>
        <taxon>Thioalkalivibrio</taxon>
    </lineage>
</organism>
<name>A0A1V3N9R7_9GAMM</name>
<evidence type="ECO:0008006" key="3">
    <source>
        <dbReference type="Google" id="ProtNLM"/>
    </source>
</evidence>
<sequence>MNPAATLKRLSPLRSLLPSLLLGVALITPGCTPPQDGASTGDGREPVTLTWDRLMPEDYAFEDPLAGIDVSGYADDDPEALALLEKLRAAWADTPVVEALDGERVRIGGFVVPLEGDGERVTEFLLVPYEGACIHVPPPPPNQVIHVQMQAPGARLRLFDAVWLTGTLQARRVPSDLADAGYSMRPERIEAF</sequence>
<dbReference type="InterPro" id="IPR021727">
    <property type="entry name" value="DUF3299"/>
</dbReference>
<evidence type="ECO:0000313" key="1">
    <source>
        <dbReference type="EMBL" id="OOG21800.1"/>
    </source>
</evidence>
<reference evidence="1 2" key="1">
    <citation type="submission" date="2017-02" db="EMBL/GenBank/DDBJ databases">
        <title>Genomic diversity within the haloalkaliphilic genus Thioalkalivibrio.</title>
        <authorList>
            <person name="Ahn A.-C."/>
            <person name="Meier-Kolthoff J."/>
            <person name="Overmars L."/>
            <person name="Richter M."/>
            <person name="Woyke T."/>
            <person name="Sorokin D.Y."/>
            <person name="Muyzer G."/>
        </authorList>
    </citation>
    <scope>NUCLEOTIDE SEQUENCE [LARGE SCALE GENOMIC DNA]</scope>
    <source>
        <strain evidence="1 2">ALJD</strain>
    </source>
</reference>
<gene>
    <name evidence="1" type="ORF">B1C78_15985</name>
</gene>
<dbReference type="STRING" id="108003.B1C78_15985"/>
<dbReference type="AlphaFoldDB" id="A0A1V3N9R7"/>
<dbReference type="Gene3D" id="2.40.50.870">
    <property type="entry name" value="Protein of unknown function (DUF3299)"/>
    <property type="match status" value="1"/>
</dbReference>
<accession>A0A1V3N9R7</accession>
<dbReference type="RefSeq" id="WP_077280149.1">
    <property type="nucleotide sequence ID" value="NZ_MVBK01000122.1"/>
</dbReference>
<proteinExistence type="predicted"/>
<comment type="caution">
    <text evidence="1">The sequence shown here is derived from an EMBL/GenBank/DDBJ whole genome shotgun (WGS) entry which is preliminary data.</text>
</comment>
<dbReference type="Proteomes" id="UP000189462">
    <property type="component" value="Unassembled WGS sequence"/>
</dbReference>
<dbReference type="Pfam" id="PF11736">
    <property type="entry name" value="DUF3299"/>
    <property type="match status" value="1"/>
</dbReference>
<dbReference type="EMBL" id="MVBK01000122">
    <property type="protein sequence ID" value="OOG21800.1"/>
    <property type="molecule type" value="Genomic_DNA"/>
</dbReference>
<protein>
    <recommendedName>
        <fullName evidence="3">DUF3299 domain-containing protein</fullName>
    </recommendedName>
</protein>
<dbReference type="OrthoDB" id="9784998at2"/>
<keyword evidence="2" id="KW-1185">Reference proteome</keyword>
<evidence type="ECO:0000313" key="2">
    <source>
        <dbReference type="Proteomes" id="UP000189462"/>
    </source>
</evidence>